<sequence length="174" mass="19966">MDEEKKQLAGKAFLNFTILFYTMTKNMYRHENQIRAHSLAFQTLIDLNRLPLDRPSMTMSELAEDLKITKQQLTKLVNDLEEKQLVERLHDKANRRLVNISITAEGKELLERLKNDMLQTTLQSFSDLTDPEIQQLQKTLADAEPLIRKMIGTTGASSGRSLCETEKYPDPSAL</sequence>
<dbReference type="SMART" id="SM00347">
    <property type="entry name" value="HTH_MARR"/>
    <property type="match status" value="1"/>
</dbReference>
<protein>
    <submittedName>
        <fullName evidence="2">MarR family transcriptional regulator</fullName>
    </submittedName>
</protein>
<feature type="domain" description="HTH marR-type" evidence="1">
    <location>
        <begin position="1"/>
        <end position="145"/>
    </location>
</feature>
<reference evidence="2" key="2">
    <citation type="journal article" date="2021" name="PeerJ">
        <title>Extensive microbial diversity within the chicken gut microbiome revealed by metagenomics and culture.</title>
        <authorList>
            <person name="Gilroy R."/>
            <person name="Ravi A."/>
            <person name="Getino M."/>
            <person name="Pursley I."/>
            <person name="Horton D.L."/>
            <person name="Alikhan N.F."/>
            <person name="Baker D."/>
            <person name="Gharbi K."/>
            <person name="Hall N."/>
            <person name="Watson M."/>
            <person name="Adriaenssens E.M."/>
            <person name="Foster-Nyarko E."/>
            <person name="Jarju S."/>
            <person name="Secka A."/>
            <person name="Antonio M."/>
            <person name="Oren A."/>
            <person name="Chaudhuri R.R."/>
            <person name="La Ragione R."/>
            <person name="Hildebrand F."/>
            <person name="Pallen M.J."/>
        </authorList>
    </citation>
    <scope>NUCLEOTIDE SEQUENCE</scope>
    <source>
        <strain evidence="2">CHK123-3438</strain>
    </source>
</reference>
<dbReference type="EMBL" id="DVKS01000004">
    <property type="protein sequence ID" value="HIT40517.1"/>
    <property type="molecule type" value="Genomic_DNA"/>
</dbReference>
<dbReference type="GO" id="GO:0003700">
    <property type="term" value="F:DNA-binding transcription factor activity"/>
    <property type="evidence" value="ECO:0007669"/>
    <property type="project" value="InterPro"/>
</dbReference>
<organism evidence="2 3">
    <name type="scientific">Candidatus Caccovicinus merdipullorum</name>
    <dbReference type="NCBI Taxonomy" id="2840724"/>
    <lineage>
        <taxon>Bacteria</taxon>
        <taxon>Bacillati</taxon>
        <taxon>Bacillota</taxon>
        <taxon>Clostridia</taxon>
        <taxon>Eubacteriales</taxon>
        <taxon>Candidatus Caccovicinus</taxon>
    </lineage>
</organism>
<dbReference type="PANTHER" id="PTHR33164">
    <property type="entry name" value="TRANSCRIPTIONAL REGULATOR, MARR FAMILY"/>
    <property type="match status" value="1"/>
</dbReference>
<accession>A0A9D1GG67</accession>
<dbReference type="PANTHER" id="PTHR33164:SF43">
    <property type="entry name" value="HTH-TYPE TRANSCRIPTIONAL REPRESSOR YETL"/>
    <property type="match status" value="1"/>
</dbReference>
<gene>
    <name evidence="2" type="ORF">IAB60_00200</name>
</gene>
<dbReference type="Pfam" id="PF01047">
    <property type="entry name" value="MarR"/>
    <property type="match status" value="1"/>
</dbReference>
<reference evidence="2" key="1">
    <citation type="submission" date="2020-10" db="EMBL/GenBank/DDBJ databases">
        <authorList>
            <person name="Gilroy R."/>
        </authorList>
    </citation>
    <scope>NUCLEOTIDE SEQUENCE</scope>
    <source>
        <strain evidence="2">CHK123-3438</strain>
    </source>
</reference>
<evidence type="ECO:0000313" key="3">
    <source>
        <dbReference type="Proteomes" id="UP000886860"/>
    </source>
</evidence>
<comment type="caution">
    <text evidence="2">The sequence shown here is derived from an EMBL/GenBank/DDBJ whole genome shotgun (WGS) entry which is preliminary data.</text>
</comment>
<evidence type="ECO:0000313" key="2">
    <source>
        <dbReference type="EMBL" id="HIT40517.1"/>
    </source>
</evidence>
<dbReference type="SUPFAM" id="SSF46785">
    <property type="entry name" value="Winged helix' DNA-binding domain"/>
    <property type="match status" value="1"/>
</dbReference>
<dbReference type="InterPro" id="IPR000835">
    <property type="entry name" value="HTH_MarR-typ"/>
</dbReference>
<dbReference type="InterPro" id="IPR039422">
    <property type="entry name" value="MarR/SlyA-like"/>
</dbReference>
<dbReference type="PROSITE" id="PS50995">
    <property type="entry name" value="HTH_MARR_2"/>
    <property type="match status" value="1"/>
</dbReference>
<dbReference type="Gene3D" id="1.10.10.10">
    <property type="entry name" value="Winged helix-like DNA-binding domain superfamily/Winged helix DNA-binding domain"/>
    <property type="match status" value="1"/>
</dbReference>
<dbReference type="AlphaFoldDB" id="A0A9D1GG67"/>
<dbReference type="Proteomes" id="UP000886860">
    <property type="component" value="Unassembled WGS sequence"/>
</dbReference>
<dbReference type="PRINTS" id="PR00598">
    <property type="entry name" value="HTHMARR"/>
</dbReference>
<dbReference type="InterPro" id="IPR036388">
    <property type="entry name" value="WH-like_DNA-bd_sf"/>
</dbReference>
<evidence type="ECO:0000259" key="1">
    <source>
        <dbReference type="PROSITE" id="PS50995"/>
    </source>
</evidence>
<dbReference type="GO" id="GO:0006950">
    <property type="term" value="P:response to stress"/>
    <property type="evidence" value="ECO:0007669"/>
    <property type="project" value="TreeGrafter"/>
</dbReference>
<name>A0A9D1GG67_9FIRM</name>
<dbReference type="InterPro" id="IPR036390">
    <property type="entry name" value="WH_DNA-bd_sf"/>
</dbReference>
<proteinExistence type="predicted"/>